<evidence type="ECO:0000256" key="1">
    <source>
        <dbReference type="SAM" id="MobiDB-lite"/>
    </source>
</evidence>
<sequence length="80" mass="7926">MATRISSPAGVDAASDDSAGAGADAVGEAGAEPAPEADEAEDEAPPQPARAPIANVAARIRDIAFFISDSSLKFCGCLHG</sequence>
<comment type="caution">
    <text evidence="2">The sequence shown here is derived from an EMBL/GenBank/DDBJ whole genome shotgun (WGS) entry which is preliminary data.</text>
</comment>
<evidence type="ECO:0000313" key="3">
    <source>
        <dbReference type="Proteomes" id="UP000003803"/>
    </source>
</evidence>
<feature type="compositionally biased region" description="Acidic residues" evidence="1">
    <location>
        <begin position="35"/>
        <end position="44"/>
    </location>
</feature>
<reference evidence="2" key="1">
    <citation type="submission" date="2007-11" db="EMBL/GenBank/DDBJ databases">
        <authorList>
            <person name="Fulton L."/>
            <person name="Clifton S."/>
            <person name="Fulton B."/>
            <person name="Xu J."/>
            <person name="Minx P."/>
            <person name="Pepin K.H."/>
            <person name="Johnson M."/>
            <person name="Thiruvilangam P."/>
            <person name="Bhonagiri V."/>
            <person name="Nash W.E."/>
            <person name="Mardis E.R."/>
            <person name="Wilson R.K."/>
        </authorList>
    </citation>
    <scope>NUCLEOTIDE SEQUENCE [LARGE SCALE GENOMIC DNA]</scope>
    <source>
        <strain evidence="2">DSM 17241</strain>
    </source>
</reference>
<dbReference type="HOGENOM" id="CLU_2582004_0_0_9"/>
<organism evidence="2 3">
    <name type="scientific">Anaerotruncus colihominis DSM 17241</name>
    <dbReference type="NCBI Taxonomy" id="445972"/>
    <lineage>
        <taxon>Bacteria</taxon>
        <taxon>Bacillati</taxon>
        <taxon>Bacillota</taxon>
        <taxon>Clostridia</taxon>
        <taxon>Eubacteriales</taxon>
        <taxon>Oscillospiraceae</taxon>
        <taxon>Anaerotruncus</taxon>
    </lineage>
</organism>
<name>B0PGH8_9FIRM</name>
<dbReference type="Proteomes" id="UP000003803">
    <property type="component" value="Unassembled WGS sequence"/>
</dbReference>
<proteinExistence type="predicted"/>
<evidence type="ECO:0000313" key="2">
    <source>
        <dbReference type="EMBL" id="EDS09358.1"/>
    </source>
</evidence>
<feature type="compositionally biased region" description="Low complexity" evidence="1">
    <location>
        <begin position="1"/>
        <end position="34"/>
    </location>
</feature>
<dbReference type="eggNOG" id="ENOG50340TN">
    <property type="taxonomic scope" value="Bacteria"/>
</dbReference>
<dbReference type="EMBL" id="ABGD02000030">
    <property type="protein sequence ID" value="EDS09358.1"/>
    <property type="molecule type" value="Genomic_DNA"/>
</dbReference>
<reference evidence="2" key="2">
    <citation type="submission" date="2013-09" db="EMBL/GenBank/DDBJ databases">
        <title>Draft genome sequence of Anaerotruncus colihominis(DSM 17241).</title>
        <authorList>
            <person name="Sudarsanam P."/>
            <person name="Ley R."/>
            <person name="Guruge J."/>
            <person name="Turnbaugh P.J."/>
            <person name="Mahowald M."/>
            <person name="Liep D."/>
            <person name="Gordon J."/>
        </authorList>
    </citation>
    <scope>NUCLEOTIDE SEQUENCE</scope>
    <source>
        <strain evidence="2">DSM 17241</strain>
    </source>
</reference>
<protein>
    <submittedName>
        <fullName evidence="2">Uncharacterized protein</fullName>
    </submittedName>
</protein>
<keyword evidence="3" id="KW-1185">Reference proteome</keyword>
<gene>
    <name evidence="2" type="ORF">ANACOL_04132</name>
</gene>
<feature type="region of interest" description="Disordered" evidence="1">
    <location>
        <begin position="1"/>
        <end position="53"/>
    </location>
</feature>
<accession>B0PGH8</accession>
<dbReference type="AlphaFoldDB" id="B0PGH8"/>